<feature type="non-terminal residue" evidence="2">
    <location>
        <position position="1"/>
    </location>
</feature>
<comment type="caution">
    <text evidence="2">The sequence shown here is derived from an EMBL/GenBank/DDBJ whole genome shotgun (WGS) entry which is preliminary data.</text>
</comment>
<reference evidence="2 3" key="1">
    <citation type="submission" date="2020-03" db="EMBL/GenBank/DDBJ databases">
        <title>WGS of the type strain of Planosporangium spp.</title>
        <authorList>
            <person name="Thawai C."/>
        </authorList>
    </citation>
    <scope>NUCLEOTIDE SEQUENCE [LARGE SCALE GENOMIC DNA]</scope>
    <source>
        <strain evidence="2 3">TBRC 5610</strain>
    </source>
</reference>
<dbReference type="EMBL" id="JAATVY010000098">
    <property type="protein sequence ID" value="NJC74360.1"/>
    <property type="molecule type" value="Genomic_DNA"/>
</dbReference>
<dbReference type="Pfam" id="PF00668">
    <property type="entry name" value="Condensation"/>
    <property type="match status" value="1"/>
</dbReference>
<dbReference type="Proteomes" id="UP000722989">
    <property type="component" value="Unassembled WGS sequence"/>
</dbReference>
<proteinExistence type="predicted"/>
<organism evidence="2 3">
    <name type="scientific">Planosporangium thailandense</name>
    <dbReference type="NCBI Taxonomy" id="765197"/>
    <lineage>
        <taxon>Bacteria</taxon>
        <taxon>Bacillati</taxon>
        <taxon>Actinomycetota</taxon>
        <taxon>Actinomycetes</taxon>
        <taxon>Micromonosporales</taxon>
        <taxon>Micromonosporaceae</taxon>
        <taxon>Planosporangium</taxon>
    </lineage>
</organism>
<evidence type="ECO:0000313" key="2">
    <source>
        <dbReference type="EMBL" id="NJC74360.1"/>
    </source>
</evidence>
<protein>
    <recommendedName>
        <fullName evidence="1">Condensation domain-containing protein</fullName>
    </recommendedName>
</protein>
<accession>A0ABX0YAC7</accession>
<dbReference type="PANTHER" id="PTHR45527">
    <property type="entry name" value="NONRIBOSOMAL PEPTIDE SYNTHETASE"/>
    <property type="match status" value="1"/>
</dbReference>
<dbReference type="InterPro" id="IPR001242">
    <property type="entry name" value="Condensation_dom"/>
</dbReference>
<dbReference type="SUPFAM" id="SSF52777">
    <property type="entry name" value="CoA-dependent acyltransferases"/>
    <property type="match status" value="1"/>
</dbReference>
<evidence type="ECO:0000313" key="3">
    <source>
        <dbReference type="Proteomes" id="UP000722989"/>
    </source>
</evidence>
<dbReference type="PANTHER" id="PTHR45527:SF1">
    <property type="entry name" value="FATTY ACID SYNTHASE"/>
    <property type="match status" value="1"/>
</dbReference>
<dbReference type="InterPro" id="IPR023213">
    <property type="entry name" value="CAT-like_dom_sf"/>
</dbReference>
<dbReference type="RefSeq" id="WP_167929246.1">
    <property type="nucleotide sequence ID" value="NZ_JAATVY010000098.1"/>
</dbReference>
<keyword evidence="3" id="KW-1185">Reference proteome</keyword>
<feature type="domain" description="Condensation" evidence="1">
    <location>
        <begin position="1"/>
        <end position="149"/>
    </location>
</feature>
<evidence type="ECO:0000259" key="1">
    <source>
        <dbReference type="Pfam" id="PF00668"/>
    </source>
</evidence>
<dbReference type="Gene3D" id="3.30.559.10">
    <property type="entry name" value="Chloramphenicol acetyltransferase-like domain"/>
    <property type="match status" value="1"/>
</dbReference>
<feature type="non-terminal residue" evidence="2">
    <location>
        <position position="170"/>
    </location>
</feature>
<name>A0ABX0YAC7_9ACTN</name>
<gene>
    <name evidence="2" type="ORF">HC031_32300</name>
</gene>
<dbReference type="Gene3D" id="3.30.559.30">
    <property type="entry name" value="Nonribosomal peptide synthetase, condensation domain"/>
    <property type="match status" value="1"/>
</dbReference>
<sequence>TLPTRVRVDGAQRVVPWLRALQEQQSESRRYDFVALADLRAWSDLPGGVNLFDSMVVFENYPIDDTAVSGDGVRVREVRGVDTTSFPLTLSADLAEGLHLELAFDPRLFDTATVRRLADHLAVLLAGLVADPDRPVAAVPMMSGGERQRVLGAGCGAAAEVPAATFTDVF</sequence>